<dbReference type="OrthoDB" id="3231855at2759"/>
<dbReference type="SMART" id="SM01162">
    <property type="entry name" value="DUF1771"/>
    <property type="match status" value="1"/>
</dbReference>
<dbReference type="Proteomes" id="UP000054007">
    <property type="component" value="Unassembled WGS sequence"/>
</dbReference>
<feature type="region of interest" description="Disordered" evidence="1">
    <location>
        <begin position="109"/>
        <end position="133"/>
    </location>
</feature>
<feature type="region of interest" description="Disordered" evidence="1">
    <location>
        <begin position="13"/>
        <end position="82"/>
    </location>
</feature>
<keyword evidence="2" id="KW-0732">Signal</keyword>
<dbReference type="InterPro" id="IPR053020">
    <property type="entry name" value="Smr_domain_protein"/>
</dbReference>
<proteinExistence type="predicted"/>
<dbReference type="PANTHER" id="PTHR47417">
    <property type="entry name" value="SMR DOMAIN-CONTAINING PROTEIN YPL199C"/>
    <property type="match status" value="1"/>
</dbReference>
<keyword evidence="5" id="KW-1185">Reference proteome</keyword>
<feature type="compositionally biased region" description="Low complexity" evidence="1">
    <location>
        <begin position="41"/>
        <end position="67"/>
    </location>
</feature>
<gene>
    <name evidence="4" type="ORF">CYLTODRAFT_448075</name>
</gene>
<feature type="domain" description="Smr" evidence="3">
    <location>
        <begin position="157"/>
        <end position="233"/>
    </location>
</feature>
<dbReference type="SUPFAM" id="SSF160443">
    <property type="entry name" value="SMR domain-like"/>
    <property type="match status" value="1"/>
</dbReference>
<name>A0A0D7BUY5_9AGAR</name>
<protein>
    <submittedName>
        <fullName evidence="4">DUF1771-domain-containing protein</fullName>
    </submittedName>
</protein>
<evidence type="ECO:0000256" key="1">
    <source>
        <dbReference type="SAM" id="MobiDB-lite"/>
    </source>
</evidence>
<dbReference type="InterPro" id="IPR013899">
    <property type="entry name" value="DUF1771"/>
</dbReference>
<sequence length="258" mass="29043">MSFLGKLFGGLLNCVFGSSGTPQSQEGQQHQHQQPHKQEYRPPQQQQQQHRPPSGKPPQQHQQQQHHTPPPKREDDNQVNQQDEHYRRLRDEANQEGDAMARCFEESKQAYTSGNGARAKELSNEGKAHQRRMQELNKKASDWIYTANNQDSGPTEIDLHGLYVKEAIERTDNAIEQAKRRGDSEVRLIVGKGLHSNGGQAKIRPAIEDLMQKHSLVADLDPHNAGVIVVRIQGGRGGMGSDEITRRLGRDDESCTIM</sequence>
<dbReference type="Pfam" id="PF08590">
    <property type="entry name" value="DUF1771"/>
    <property type="match status" value="1"/>
</dbReference>
<feature type="compositionally biased region" description="Low complexity" evidence="1">
    <location>
        <begin position="23"/>
        <end position="32"/>
    </location>
</feature>
<reference evidence="4 5" key="1">
    <citation type="journal article" date="2015" name="Fungal Genet. Biol.">
        <title>Evolution of novel wood decay mechanisms in Agaricales revealed by the genome sequences of Fistulina hepatica and Cylindrobasidium torrendii.</title>
        <authorList>
            <person name="Floudas D."/>
            <person name="Held B.W."/>
            <person name="Riley R."/>
            <person name="Nagy L.G."/>
            <person name="Koehler G."/>
            <person name="Ransdell A.S."/>
            <person name="Younus H."/>
            <person name="Chow J."/>
            <person name="Chiniquy J."/>
            <person name="Lipzen A."/>
            <person name="Tritt A."/>
            <person name="Sun H."/>
            <person name="Haridas S."/>
            <person name="LaButti K."/>
            <person name="Ohm R.A."/>
            <person name="Kues U."/>
            <person name="Blanchette R.A."/>
            <person name="Grigoriev I.V."/>
            <person name="Minto R.E."/>
            <person name="Hibbett D.S."/>
        </authorList>
    </citation>
    <scope>NUCLEOTIDE SEQUENCE [LARGE SCALE GENOMIC DNA]</scope>
    <source>
        <strain evidence="4 5">FP15055 ss-10</strain>
    </source>
</reference>
<dbReference type="InterPro" id="IPR036063">
    <property type="entry name" value="Smr_dom_sf"/>
</dbReference>
<dbReference type="Pfam" id="PF01713">
    <property type="entry name" value="Smr"/>
    <property type="match status" value="1"/>
</dbReference>
<evidence type="ECO:0000256" key="2">
    <source>
        <dbReference type="SAM" id="SignalP"/>
    </source>
</evidence>
<dbReference type="AlphaFoldDB" id="A0A0D7BUY5"/>
<dbReference type="InterPro" id="IPR002625">
    <property type="entry name" value="Smr_dom"/>
</dbReference>
<evidence type="ECO:0000313" key="5">
    <source>
        <dbReference type="Proteomes" id="UP000054007"/>
    </source>
</evidence>
<feature type="signal peptide" evidence="2">
    <location>
        <begin position="1"/>
        <end position="17"/>
    </location>
</feature>
<dbReference type="STRING" id="1314674.A0A0D7BUY5"/>
<feature type="chain" id="PRO_5002317799" evidence="2">
    <location>
        <begin position="18"/>
        <end position="258"/>
    </location>
</feature>
<dbReference type="PANTHER" id="PTHR47417:SF1">
    <property type="entry name" value="SMR DOMAIN-CONTAINING PROTEIN YPL199C"/>
    <property type="match status" value="1"/>
</dbReference>
<evidence type="ECO:0000313" key="4">
    <source>
        <dbReference type="EMBL" id="KIY74313.1"/>
    </source>
</evidence>
<dbReference type="EMBL" id="KN880431">
    <property type="protein sequence ID" value="KIY74313.1"/>
    <property type="molecule type" value="Genomic_DNA"/>
</dbReference>
<organism evidence="4 5">
    <name type="scientific">Cylindrobasidium torrendii FP15055 ss-10</name>
    <dbReference type="NCBI Taxonomy" id="1314674"/>
    <lineage>
        <taxon>Eukaryota</taxon>
        <taxon>Fungi</taxon>
        <taxon>Dikarya</taxon>
        <taxon>Basidiomycota</taxon>
        <taxon>Agaricomycotina</taxon>
        <taxon>Agaricomycetes</taxon>
        <taxon>Agaricomycetidae</taxon>
        <taxon>Agaricales</taxon>
        <taxon>Marasmiineae</taxon>
        <taxon>Physalacriaceae</taxon>
        <taxon>Cylindrobasidium</taxon>
    </lineage>
</organism>
<evidence type="ECO:0000259" key="3">
    <source>
        <dbReference type="PROSITE" id="PS50828"/>
    </source>
</evidence>
<dbReference type="SMART" id="SM00463">
    <property type="entry name" value="SMR"/>
    <property type="match status" value="1"/>
</dbReference>
<dbReference type="Gene3D" id="3.30.1370.110">
    <property type="match status" value="1"/>
</dbReference>
<feature type="compositionally biased region" description="Basic and acidic residues" evidence="1">
    <location>
        <begin position="71"/>
        <end position="82"/>
    </location>
</feature>
<accession>A0A0D7BUY5</accession>
<dbReference type="SUPFAM" id="SSF81995">
    <property type="entry name" value="beta-sandwich domain of Sec23/24"/>
    <property type="match status" value="1"/>
</dbReference>
<feature type="compositionally biased region" description="Basic and acidic residues" evidence="1">
    <location>
        <begin position="118"/>
        <end position="133"/>
    </location>
</feature>
<dbReference type="PROSITE" id="PS50828">
    <property type="entry name" value="SMR"/>
    <property type="match status" value="1"/>
</dbReference>